<protein>
    <submittedName>
        <fullName evidence="2">Uncharacterized protein</fullName>
    </submittedName>
</protein>
<organism evidence="2 3">
    <name type="scientific">Ridgeia piscesae</name>
    <name type="common">Tubeworm</name>
    <dbReference type="NCBI Taxonomy" id="27915"/>
    <lineage>
        <taxon>Eukaryota</taxon>
        <taxon>Metazoa</taxon>
        <taxon>Spiralia</taxon>
        <taxon>Lophotrochozoa</taxon>
        <taxon>Annelida</taxon>
        <taxon>Polychaeta</taxon>
        <taxon>Sedentaria</taxon>
        <taxon>Canalipalpata</taxon>
        <taxon>Sabellida</taxon>
        <taxon>Siboglinidae</taxon>
        <taxon>Ridgeia</taxon>
    </lineage>
</organism>
<reference evidence="2" key="1">
    <citation type="journal article" date="2023" name="Mol. Biol. Evol.">
        <title>Third-Generation Sequencing Reveals the Adaptive Role of the Epigenome in Three Deep-Sea Polychaetes.</title>
        <authorList>
            <person name="Perez M."/>
            <person name="Aroh O."/>
            <person name="Sun Y."/>
            <person name="Lan Y."/>
            <person name="Juniper S.K."/>
            <person name="Young C.R."/>
            <person name="Angers B."/>
            <person name="Qian P.Y."/>
        </authorList>
    </citation>
    <scope>NUCLEOTIDE SEQUENCE</scope>
    <source>
        <strain evidence="2">R07B-5</strain>
    </source>
</reference>
<evidence type="ECO:0000256" key="1">
    <source>
        <dbReference type="SAM" id="SignalP"/>
    </source>
</evidence>
<keyword evidence="3" id="KW-1185">Reference proteome</keyword>
<sequence length="46" mass="5021">MCRSAHCCTHIALFLTAVPTLCLVTDWPSVLRVSSTVSVQCKPEIC</sequence>
<evidence type="ECO:0000313" key="3">
    <source>
        <dbReference type="Proteomes" id="UP001209878"/>
    </source>
</evidence>
<name>A0AAD9NR21_RIDPI</name>
<keyword evidence="1" id="KW-0732">Signal</keyword>
<comment type="caution">
    <text evidence="2">The sequence shown here is derived from an EMBL/GenBank/DDBJ whole genome shotgun (WGS) entry which is preliminary data.</text>
</comment>
<feature type="chain" id="PRO_5041979104" evidence="1">
    <location>
        <begin position="23"/>
        <end position="46"/>
    </location>
</feature>
<evidence type="ECO:0000313" key="2">
    <source>
        <dbReference type="EMBL" id="KAK2176334.1"/>
    </source>
</evidence>
<proteinExistence type="predicted"/>
<dbReference type="Proteomes" id="UP001209878">
    <property type="component" value="Unassembled WGS sequence"/>
</dbReference>
<accession>A0AAD9NR21</accession>
<dbReference type="AlphaFoldDB" id="A0AAD9NR21"/>
<gene>
    <name evidence="2" type="ORF">NP493_668g00023</name>
</gene>
<dbReference type="EMBL" id="JAODUO010000668">
    <property type="protein sequence ID" value="KAK2176334.1"/>
    <property type="molecule type" value="Genomic_DNA"/>
</dbReference>
<feature type="signal peptide" evidence="1">
    <location>
        <begin position="1"/>
        <end position="22"/>
    </location>
</feature>